<evidence type="ECO:0000313" key="1">
    <source>
        <dbReference type="EMBL" id="KAH7923968.1"/>
    </source>
</evidence>
<sequence length="119" mass="13484">MPPVNERVIRIEALELRDDQFPRASSVGPVIHRDIKTDDDLLSLNSDIELSGFSPRIRDLRPGKFEAHDYEMLEGEPPYLNQNSLRALYLFATNGTSTIANPESLFQVLSDYLVSGEDY</sequence>
<dbReference type="Proteomes" id="UP000790709">
    <property type="component" value="Unassembled WGS sequence"/>
</dbReference>
<dbReference type="EMBL" id="MU266437">
    <property type="protein sequence ID" value="KAH7923968.1"/>
    <property type="molecule type" value="Genomic_DNA"/>
</dbReference>
<evidence type="ECO:0000313" key="2">
    <source>
        <dbReference type="Proteomes" id="UP000790709"/>
    </source>
</evidence>
<protein>
    <submittedName>
        <fullName evidence="1">Uncharacterized protein</fullName>
    </submittedName>
</protein>
<organism evidence="1 2">
    <name type="scientific">Leucogyrophana mollusca</name>
    <dbReference type="NCBI Taxonomy" id="85980"/>
    <lineage>
        <taxon>Eukaryota</taxon>
        <taxon>Fungi</taxon>
        <taxon>Dikarya</taxon>
        <taxon>Basidiomycota</taxon>
        <taxon>Agaricomycotina</taxon>
        <taxon>Agaricomycetes</taxon>
        <taxon>Agaricomycetidae</taxon>
        <taxon>Boletales</taxon>
        <taxon>Boletales incertae sedis</taxon>
        <taxon>Leucogyrophana</taxon>
    </lineage>
</organism>
<proteinExistence type="predicted"/>
<keyword evidence="2" id="KW-1185">Reference proteome</keyword>
<gene>
    <name evidence="1" type="ORF">BV22DRAFT_1196297</name>
</gene>
<name>A0ACB8BGI5_9AGAM</name>
<accession>A0ACB8BGI5</accession>
<reference evidence="1" key="1">
    <citation type="journal article" date="2021" name="New Phytol.">
        <title>Evolutionary innovations through gain and loss of genes in the ectomycorrhizal Boletales.</title>
        <authorList>
            <person name="Wu G."/>
            <person name="Miyauchi S."/>
            <person name="Morin E."/>
            <person name="Kuo A."/>
            <person name="Drula E."/>
            <person name="Varga T."/>
            <person name="Kohler A."/>
            <person name="Feng B."/>
            <person name="Cao Y."/>
            <person name="Lipzen A."/>
            <person name="Daum C."/>
            <person name="Hundley H."/>
            <person name="Pangilinan J."/>
            <person name="Johnson J."/>
            <person name="Barry K."/>
            <person name="LaButti K."/>
            <person name="Ng V."/>
            <person name="Ahrendt S."/>
            <person name="Min B."/>
            <person name="Choi I.G."/>
            <person name="Park H."/>
            <person name="Plett J.M."/>
            <person name="Magnuson J."/>
            <person name="Spatafora J.W."/>
            <person name="Nagy L.G."/>
            <person name="Henrissat B."/>
            <person name="Grigoriev I.V."/>
            <person name="Yang Z.L."/>
            <person name="Xu J."/>
            <person name="Martin F.M."/>
        </authorList>
    </citation>
    <scope>NUCLEOTIDE SEQUENCE</scope>
    <source>
        <strain evidence="1">KUC20120723A-06</strain>
    </source>
</reference>
<comment type="caution">
    <text evidence="1">The sequence shown here is derived from an EMBL/GenBank/DDBJ whole genome shotgun (WGS) entry which is preliminary data.</text>
</comment>